<evidence type="ECO:0000256" key="1">
    <source>
        <dbReference type="ARBA" id="ARBA00022737"/>
    </source>
</evidence>
<dbReference type="PANTHER" id="PTHR24198">
    <property type="entry name" value="ANKYRIN REPEAT AND PROTEIN KINASE DOMAIN-CONTAINING PROTEIN"/>
    <property type="match status" value="1"/>
</dbReference>
<dbReference type="PROSITE" id="PS50088">
    <property type="entry name" value="ANK_REPEAT"/>
    <property type="match status" value="3"/>
</dbReference>
<dbReference type="Pfam" id="PF12796">
    <property type="entry name" value="Ank_2"/>
    <property type="match status" value="3"/>
</dbReference>
<dbReference type="Gene3D" id="1.25.40.20">
    <property type="entry name" value="Ankyrin repeat-containing domain"/>
    <property type="match status" value="3"/>
</dbReference>
<proteinExistence type="predicted"/>
<accession>A0A1M5VEJ0</accession>
<dbReference type="SMART" id="SM00248">
    <property type="entry name" value="ANK"/>
    <property type="match status" value="7"/>
</dbReference>
<reference evidence="5" key="1">
    <citation type="submission" date="2016-11" db="EMBL/GenBank/DDBJ databases">
        <authorList>
            <person name="Varghese N."/>
            <person name="Submissions S."/>
        </authorList>
    </citation>
    <scope>NUCLEOTIDE SEQUENCE [LARGE SCALE GENOMIC DNA]</scope>
    <source>
        <strain evidence="5">DSM 16917</strain>
    </source>
</reference>
<gene>
    <name evidence="4" type="ORF">SAMN02745129_2736</name>
</gene>
<evidence type="ECO:0000256" key="3">
    <source>
        <dbReference type="PROSITE-ProRule" id="PRU00023"/>
    </source>
</evidence>
<evidence type="ECO:0000313" key="5">
    <source>
        <dbReference type="Proteomes" id="UP000184268"/>
    </source>
</evidence>
<dbReference type="RefSeq" id="WP_073325852.1">
    <property type="nucleotide sequence ID" value="NZ_FQXG01000004.1"/>
</dbReference>
<feature type="repeat" description="ANK" evidence="3">
    <location>
        <begin position="189"/>
        <end position="221"/>
    </location>
</feature>
<keyword evidence="5" id="KW-1185">Reference proteome</keyword>
<keyword evidence="2 3" id="KW-0040">ANK repeat</keyword>
<keyword evidence="1" id="KW-0677">Repeat</keyword>
<dbReference type="Proteomes" id="UP000184268">
    <property type="component" value="Unassembled WGS sequence"/>
</dbReference>
<dbReference type="OrthoDB" id="671583at2"/>
<dbReference type="EMBL" id="FQXG01000004">
    <property type="protein sequence ID" value="SHH73585.1"/>
    <property type="molecule type" value="Genomic_DNA"/>
</dbReference>
<dbReference type="InterPro" id="IPR036770">
    <property type="entry name" value="Ankyrin_rpt-contain_sf"/>
</dbReference>
<dbReference type="PROSITE" id="PS50297">
    <property type="entry name" value="ANK_REP_REGION"/>
    <property type="match status" value="3"/>
</dbReference>
<feature type="repeat" description="ANK" evidence="3">
    <location>
        <begin position="260"/>
        <end position="292"/>
    </location>
</feature>
<feature type="repeat" description="ANK" evidence="3">
    <location>
        <begin position="35"/>
        <end position="67"/>
    </location>
</feature>
<dbReference type="STRING" id="299255.SAMN02745129_2736"/>
<name>A0A1M5VEJ0_9GAMM</name>
<dbReference type="InterPro" id="IPR002110">
    <property type="entry name" value="Ankyrin_rpt"/>
</dbReference>
<evidence type="ECO:0000256" key="2">
    <source>
        <dbReference type="ARBA" id="ARBA00023043"/>
    </source>
</evidence>
<organism evidence="4 5">
    <name type="scientific">Ferrimonas marina</name>
    <dbReference type="NCBI Taxonomy" id="299255"/>
    <lineage>
        <taxon>Bacteria</taxon>
        <taxon>Pseudomonadati</taxon>
        <taxon>Pseudomonadota</taxon>
        <taxon>Gammaproteobacteria</taxon>
        <taxon>Alteromonadales</taxon>
        <taxon>Ferrimonadaceae</taxon>
        <taxon>Ferrimonas</taxon>
    </lineage>
</organism>
<dbReference type="AlphaFoldDB" id="A0A1M5VEJ0"/>
<protein>
    <submittedName>
        <fullName evidence="4">Ankyrin repeat-containing protein</fullName>
    </submittedName>
</protein>
<dbReference type="SUPFAM" id="SSF48403">
    <property type="entry name" value="Ankyrin repeat"/>
    <property type="match status" value="1"/>
</dbReference>
<sequence>MRWPRLHQAVLEGDRAALALALSEGASVFELEPGMGNSALHLAVQRGDTELVSLLLEAGAPVNLQTPTHGVTPLMVAVWHRQPAVVAQLLAHPQINPQLVSHFGLTALGLTEFGAADSDPFGQQQSEQMAQLLAQYGHDRAQWEASQPLFLVITNPGLSEAQKRDKVTTLLANGAEVNACWPVDGSGNDGHTPLLIAAREGMASVVRALLEGGADQTLADHYMAAVPLHKAAYMGHAEVIELLAHFPGFHRVKDLQGPNNGYTPLHDAVWHGHRQAVLALLTHGVRTDLTGYDGQTPAQMAQALGYLEILSLLQSQ</sequence>
<evidence type="ECO:0000313" key="4">
    <source>
        <dbReference type="EMBL" id="SHH73585.1"/>
    </source>
</evidence>
<dbReference type="PANTHER" id="PTHR24198:SF165">
    <property type="entry name" value="ANKYRIN REPEAT-CONTAINING PROTEIN-RELATED"/>
    <property type="match status" value="1"/>
</dbReference>